<dbReference type="AlphaFoldDB" id="B7G3H3"/>
<dbReference type="KEGG" id="pti:PHATRDRAFT_47469"/>
<dbReference type="RefSeq" id="XP_002181790.1">
    <property type="nucleotide sequence ID" value="XM_002181754.1"/>
</dbReference>
<dbReference type="PaxDb" id="2850-Phatr47469"/>
<sequence>MTRRRKIGDVKPMPVSVSKSIVGSRPKHWGIERQILHGLGTYRPGLLRGDYQASLLAEATKVSSSKLLQPFQPSQCLSLPAAALSWSTSPKERSFPLSDTRQEKVSPMTLPASFAPSFCAQTPTSPVPTYASNALDVLEDTDDRETLESPILKSPTSFHSPPPKRSTRKLTGTLAKRLKTLRDSSIGDSIRLQSGQYPFGAKSTDWNDPRSRASSYLDVTIIGEAKCWENDPKKLTTLAYVHRYCTVKESSTLPTKGFVWLCLTHEMARMQSVRVGLSLRIYNAVVVPWNEASTPHALSYNIQHIVFDTQLCEPYPDTLPPLPECT</sequence>
<dbReference type="EMBL" id="CM000615">
    <property type="protein sequence ID" value="EEC47004.1"/>
    <property type="molecule type" value="Genomic_DNA"/>
</dbReference>
<proteinExistence type="predicted"/>
<gene>
    <name evidence="1" type="ORF">PHATRDRAFT_47469</name>
</gene>
<organism evidence="1 2">
    <name type="scientific">Phaeodactylum tricornutum (strain CCAP 1055/1)</name>
    <dbReference type="NCBI Taxonomy" id="556484"/>
    <lineage>
        <taxon>Eukaryota</taxon>
        <taxon>Sar</taxon>
        <taxon>Stramenopiles</taxon>
        <taxon>Ochrophyta</taxon>
        <taxon>Bacillariophyta</taxon>
        <taxon>Bacillariophyceae</taxon>
        <taxon>Bacillariophycidae</taxon>
        <taxon>Naviculales</taxon>
        <taxon>Phaeodactylaceae</taxon>
        <taxon>Phaeodactylum</taxon>
    </lineage>
</organism>
<evidence type="ECO:0000313" key="1">
    <source>
        <dbReference type="EMBL" id="EEC47004.1"/>
    </source>
</evidence>
<reference evidence="2" key="2">
    <citation type="submission" date="2008-08" db="EMBL/GenBank/DDBJ databases">
        <authorList>
            <consortium name="Diatom Consortium"/>
            <person name="Grigoriev I."/>
            <person name="Grimwood J."/>
            <person name="Kuo A."/>
            <person name="Otillar R.P."/>
            <person name="Salamov A."/>
            <person name="Detter J.C."/>
            <person name="Lindquist E."/>
            <person name="Shapiro H."/>
            <person name="Lucas S."/>
            <person name="Glavina del Rio T."/>
            <person name="Pitluck S."/>
            <person name="Rokhsar D."/>
            <person name="Bowler C."/>
        </authorList>
    </citation>
    <scope>GENOME REANNOTATION</scope>
    <source>
        <strain evidence="2">CCAP 1055/1</strain>
    </source>
</reference>
<dbReference type="Proteomes" id="UP000000759">
    <property type="component" value="Chromosome 13"/>
</dbReference>
<dbReference type="GeneID" id="7202585"/>
<keyword evidence="2" id="KW-1185">Reference proteome</keyword>
<name>B7G3H3_PHATC</name>
<reference evidence="1 2" key="1">
    <citation type="journal article" date="2008" name="Nature">
        <title>The Phaeodactylum genome reveals the evolutionary history of diatom genomes.</title>
        <authorList>
            <person name="Bowler C."/>
            <person name="Allen A.E."/>
            <person name="Badger J.H."/>
            <person name="Grimwood J."/>
            <person name="Jabbari K."/>
            <person name="Kuo A."/>
            <person name="Maheswari U."/>
            <person name="Martens C."/>
            <person name="Maumus F."/>
            <person name="Otillar R.P."/>
            <person name="Rayko E."/>
            <person name="Salamov A."/>
            <person name="Vandepoele K."/>
            <person name="Beszteri B."/>
            <person name="Gruber A."/>
            <person name="Heijde M."/>
            <person name="Katinka M."/>
            <person name="Mock T."/>
            <person name="Valentin K."/>
            <person name="Verret F."/>
            <person name="Berges J.A."/>
            <person name="Brownlee C."/>
            <person name="Cadoret J.P."/>
            <person name="Chiovitti A."/>
            <person name="Choi C.J."/>
            <person name="Coesel S."/>
            <person name="De Martino A."/>
            <person name="Detter J.C."/>
            <person name="Durkin C."/>
            <person name="Falciatore A."/>
            <person name="Fournet J."/>
            <person name="Haruta M."/>
            <person name="Huysman M.J."/>
            <person name="Jenkins B.D."/>
            <person name="Jiroutova K."/>
            <person name="Jorgensen R.E."/>
            <person name="Joubert Y."/>
            <person name="Kaplan A."/>
            <person name="Kroger N."/>
            <person name="Kroth P.G."/>
            <person name="La Roche J."/>
            <person name="Lindquist E."/>
            <person name="Lommer M."/>
            <person name="Martin-Jezequel V."/>
            <person name="Lopez P.J."/>
            <person name="Lucas S."/>
            <person name="Mangogna M."/>
            <person name="McGinnis K."/>
            <person name="Medlin L.K."/>
            <person name="Montsant A."/>
            <person name="Oudot-Le Secq M.P."/>
            <person name="Napoli C."/>
            <person name="Obornik M."/>
            <person name="Parker M.S."/>
            <person name="Petit J.L."/>
            <person name="Porcel B.M."/>
            <person name="Poulsen N."/>
            <person name="Robison M."/>
            <person name="Rychlewski L."/>
            <person name="Rynearson T.A."/>
            <person name="Schmutz J."/>
            <person name="Shapiro H."/>
            <person name="Siaut M."/>
            <person name="Stanley M."/>
            <person name="Sussman M.R."/>
            <person name="Taylor A.R."/>
            <person name="Vardi A."/>
            <person name="von Dassow P."/>
            <person name="Vyverman W."/>
            <person name="Willis A."/>
            <person name="Wyrwicz L.S."/>
            <person name="Rokhsar D.S."/>
            <person name="Weissenbach J."/>
            <person name="Armbrust E.V."/>
            <person name="Green B.R."/>
            <person name="Van de Peer Y."/>
            <person name="Grigoriev I.V."/>
        </authorList>
    </citation>
    <scope>NUCLEOTIDE SEQUENCE [LARGE SCALE GENOMIC DNA]</scope>
    <source>
        <strain evidence="1 2">CCAP 1055/1</strain>
    </source>
</reference>
<dbReference type="InParanoid" id="B7G3H3"/>
<protein>
    <submittedName>
        <fullName evidence="1">Uncharacterized protein</fullName>
    </submittedName>
</protein>
<evidence type="ECO:0000313" key="2">
    <source>
        <dbReference type="Proteomes" id="UP000000759"/>
    </source>
</evidence>
<dbReference type="OrthoDB" id="49385at2759"/>
<accession>B7G3H3</accession>